<comment type="function">
    <text evidence="7">The pyruvate dehydrogenase complex catalyzes the overall conversion of pyruvate to acetyl-CoA and CO(2). It contains multiple copies of three enzymatic components: pyruvate dehydrogenase (E1), dihydrolipoamide acetyltransferase (E2) and lipoamide dehydrogenase (E3).</text>
</comment>
<dbReference type="Gene3D" id="3.30.559.10">
    <property type="entry name" value="Chloramphenicol acetyltransferase-like domain"/>
    <property type="match status" value="1"/>
</dbReference>
<comment type="catalytic activity">
    <reaction evidence="8">
        <text>N(6)-[(R)-dihydrolipoyl]-L-lysyl-[protein] + acetyl-CoA = N(6)-[(R)-S(8)-acetyldihydrolipoyl]-L-lysyl-[protein] + CoA</text>
        <dbReference type="Rhea" id="RHEA:17017"/>
        <dbReference type="Rhea" id="RHEA-COMP:10475"/>
        <dbReference type="Rhea" id="RHEA-COMP:10478"/>
        <dbReference type="ChEBI" id="CHEBI:57287"/>
        <dbReference type="ChEBI" id="CHEBI:57288"/>
        <dbReference type="ChEBI" id="CHEBI:83100"/>
        <dbReference type="ChEBI" id="CHEBI:83111"/>
        <dbReference type="EC" id="2.3.1.12"/>
    </reaction>
</comment>
<keyword evidence="12" id="KW-0670">Pyruvate</keyword>
<evidence type="ECO:0000256" key="4">
    <source>
        <dbReference type="ARBA" id="ARBA00022679"/>
    </source>
</evidence>
<keyword evidence="5 9" id="KW-0450">Lipoyl</keyword>
<dbReference type="GO" id="GO:0004742">
    <property type="term" value="F:dihydrolipoyllysine-residue acetyltransferase activity"/>
    <property type="evidence" value="ECO:0007669"/>
    <property type="project" value="UniProtKB-EC"/>
</dbReference>
<feature type="domain" description="Peripheral subunit-binding (PSBD)" evidence="11">
    <location>
        <begin position="135"/>
        <end position="172"/>
    </location>
</feature>
<evidence type="ECO:0000256" key="6">
    <source>
        <dbReference type="ARBA" id="ARBA00023315"/>
    </source>
</evidence>
<dbReference type="InterPro" id="IPR004167">
    <property type="entry name" value="PSBD"/>
</dbReference>
<dbReference type="Pfam" id="PF00364">
    <property type="entry name" value="Biotin_lipoyl"/>
    <property type="match status" value="1"/>
</dbReference>
<dbReference type="FunFam" id="3.30.559.10:FF:000004">
    <property type="entry name" value="Acetyltransferase component of pyruvate dehydrogenase complex"/>
    <property type="match status" value="1"/>
</dbReference>
<evidence type="ECO:0000256" key="8">
    <source>
        <dbReference type="ARBA" id="ARBA00048370"/>
    </source>
</evidence>
<dbReference type="SUPFAM" id="SSF51230">
    <property type="entry name" value="Single hybrid motif"/>
    <property type="match status" value="1"/>
</dbReference>
<dbReference type="GO" id="GO:0031405">
    <property type="term" value="F:lipoic acid binding"/>
    <property type="evidence" value="ECO:0007669"/>
    <property type="project" value="TreeGrafter"/>
</dbReference>
<dbReference type="PROSITE" id="PS00189">
    <property type="entry name" value="LIPOYL"/>
    <property type="match status" value="1"/>
</dbReference>
<dbReference type="SUPFAM" id="SSF47005">
    <property type="entry name" value="Peripheral subunit-binding domain of 2-oxo acid dehydrogenase complex"/>
    <property type="match status" value="1"/>
</dbReference>
<gene>
    <name evidence="12" type="ORF">SAMN06265368_4655</name>
</gene>
<organism evidence="12 13">
    <name type="scientific">Cohaesibacter gelatinilyticus</name>
    <dbReference type="NCBI Taxonomy" id="372072"/>
    <lineage>
        <taxon>Bacteria</taxon>
        <taxon>Pseudomonadati</taxon>
        <taxon>Pseudomonadota</taxon>
        <taxon>Alphaproteobacteria</taxon>
        <taxon>Hyphomicrobiales</taxon>
        <taxon>Cohaesibacteraceae</taxon>
    </lineage>
</organism>
<name>A0A285PJS7_9HYPH</name>
<dbReference type="AlphaFoldDB" id="A0A285PJS7"/>
<dbReference type="Pfam" id="PF00198">
    <property type="entry name" value="2-oxoacid_dh"/>
    <property type="match status" value="1"/>
</dbReference>
<reference evidence="12 13" key="1">
    <citation type="submission" date="2017-09" db="EMBL/GenBank/DDBJ databases">
        <authorList>
            <person name="Ehlers B."/>
            <person name="Leendertz F.H."/>
        </authorList>
    </citation>
    <scope>NUCLEOTIDE SEQUENCE [LARGE SCALE GENOMIC DNA]</scope>
    <source>
        <strain evidence="12 13">DSM 18289</strain>
    </source>
</reference>
<comment type="subunit">
    <text evidence="3">Forms a 24-polypeptide structural core with octahedral symmetry.</text>
</comment>
<evidence type="ECO:0000259" key="11">
    <source>
        <dbReference type="PROSITE" id="PS51826"/>
    </source>
</evidence>
<protein>
    <recommendedName>
        <fullName evidence="9">Dihydrolipoamide acetyltransferase component of pyruvate dehydrogenase complex</fullName>
        <ecNumber evidence="9">2.3.1.-</ecNumber>
    </recommendedName>
</protein>
<evidence type="ECO:0000259" key="10">
    <source>
        <dbReference type="PROSITE" id="PS50968"/>
    </source>
</evidence>
<dbReference type="Pfam" id="PF02817">
    <property type="entry name" value="E3_binding"/>
    <property type="match status" value="1"/>
</dbReference>
<evidence type="ECO:0000313" key="12">
    <source>
        <dbReference type="EMBL" id="SNZ21533.1"/>
    </source>
</evidence>
<dbReference type="SUPFAM" id="SSF52777">
    <property type="entry name" value="CoA-dependent acyltransferases"/>
    <property type="match status" value="1"/>
</dbReference>
<accession>A0A285PJS7</accession>
<dbReference type="InterPro" id="IPR050743">
    <property type="entry name" value="2-oxoacid_DH_E2_comp"/>
</dbReference>
<dbReference type="GO" id="GO:0005737">
    <property type="term" value="C:cytoplasm"/>
    <property type="evidence" value="ECO:0007669"/>
    <property type="project" value="TreeGrafter"/>
</dbReference>
<evidence type="ECO:0000313" key="13">
    <source>
        <dbReference type="Proteomes" id="UP000219439"/>
    </source>
</evidence>
<evidence type="ECO:0000256" key="5">
    <source>
        <dbReference type="ARBA" id="ARBA00022823"/>
    </source>
</evidence>
<dbReference type="InterPro" id="IPR000089">
    <property type="entry name" value="Biotin_lipoyl"/>
</dbReference>
<dbReference type="PANTHER" id="PTHR43178:SF2">
    <property type="entry name" value="DIHYDROLIPOYLLYSINE-RESIDUE ACETYLTRANSFERASE COMPONENT OF PYRUVATE DEHYDROGENASE COMPLEX"/>
    <property type="match status" value="1"/>
</dbReference>
<evidence type="ECO:0000256" key="9">
    <source>
        <dbReference type="RuleBase" id="RU003423"/>
    </source>
</evidence>
<dbReference type="Gene3D" id="2.40.50.100">
    <property type="match status" value="1"/>
</dbReference>
<dbReference type="InterPro" id="IPR036625">
    <property type="entry name" value="E3-bd_dom_sf"/>
</dbReference>
<comment type="similarity">
    <text evidence="2 9">Belongs to the 2-oxoacid dehydrogenase family.</text>
</comment>
<sequence length="433" mass="46154">MTKKIELRVPDIGDFNDVPVIELPITIGDQIVEDDTILVLESDKATLDVPSPTAGTVAEVLLGEGDTVSKGDLIALLDAVDTAGSVPVSDAVPETKAEPDKVVEIVASEKGAESPTPKLSDSLPLPGPMSGNMVYASPSIRKFARELGVDISQVSGSGLKGRITREDIANWIKQALQTSPSSPTNAGPGLGLELPDWPSVDYAKFGPVSRQKLSRIAKISGPSLARNSVIIPHVTNFESADITDLEAFRKQVNSEAKEGVKMTILAFVVKAVVAALKEYPKFNSSLDGDELVMKEYYHIGVAADTPDGLVVPVVKDADQKSLKEIAAEMGSLAGQAREGKLKPIDMQGGTFTISSLGGIGGENFTPIINAPEVAILGMVRSAVKPVWDGETFQPRLIQPMSLSWDHRVVDGVAAARFLKTVQTILQDFRRINL</sequence>
<dbReference type="InterPro" id="IPR003016">
    <property type="entry name" value="2-oxoA_DH_lipoyl-BS"/>
</dbReference>
<feature type="domain" description="Lipoyl-binding" evidence="10">
    <location>
        <begin position="4"/>
        <end position="78"/>
    </location>
</feature>
<dbReference type="PROSITE" id="PS51826">
    <property type="entry name" value="PSBD"/>
    <property type="match status" value="1"/>
</dbReference>
<dbReference type="Gene3D" id="4.10.320.10">
    <property type="entry name" value="E3-binding domain"/>
    <property type="match status" value="1"/>
</dbReference>
<dbReference type="InterPro" id="IPR011053">
    <property type="entry name" value="Single_hybrid_motif"/>
</dbReference>
<dbReference type="CDD" id="cd06849">
    <property type="entry name" value="lipoyl_domain"/>
    <property type="match status" value="1"/>
</dbReference>
<comment type="cofactor">
    <cofactor evidence="1 9">
        <name>(R)-lipoate</name>
        <dbReference type="ChEBI" id="CHEBI:83088"/>
    </cofactor>
</comment>
<dbReference type="InterPro" id="IPR001078">
    <property type="entry name" value="2-oxoacid_DH_actylTfrase"/>
</dbReference>
<dbReference type="EC" id="2.3.1.-" evidence="9"/>
<evidence type="ECO:0000256" key="3">
    <source>
        <dbReference type="ARBA" id="ARBA00011484"/>
    </source>
</evidence>
<evidence type="ECO:0000256" key="1">
    <source>
        <dbReference type="ARBA" id="ARBA00001938"/>
    </source>
</evidence>
<dbReference type="GO" id="GO:0006086">
    <property type="term" value="P:pyruvate decarboxylation to acetyl-CoA"/>
    <property type="evidence" value="ECO:0007669"/>
    <property type="project" value="TreeGrafter"/>
</dbReference>
<dbReference type="InterPro" id="IPR023213">
    <property type="entry name" value="CAT-like_dom_sf"/>
</dbReference>
<dbReference type="EMBL" id="OBEL01000009">
    <property type="protein sequence ID" value="SNZ21533.1"/>
    <property type="molecule type" value="Genomic_DNA"/>
</dbReference>
<dbReference type="PANTHER" id="PTHR43178">
    <property type="entry name" value="DIHYDROLIPOAMIDE ACETYLTRANSFERASE COMPONENT OF PYRUVATE DEHYDROGENASE COMPLEX"/>
    <property type="match status" value="1"/>
</dbReference>
<dbReference type="Proteomes" id="UP000219439">
    <property type="component" value="Unassembled WGS sequence"/>
</dbReference>
<dbReference type="PROSITE" id="PS50968">
    <property type="entry name" value="BIOTINYL_LIPOYL"/>
    <property type="match status" value="1"/>
</dbReference>
<keyword evidence="4 9" id="KW-0808">Transferase</keyword>
<proteinExistence type="inferred from homology"/>
<evidence type="ECO:0000256" key="7">
    <source>
        <dbReference type="ARBA" id="ARBA00025211"/>
    </source>
</evidence>
<keyword evidence="6 9" id="KW-0012">Acyltransferase</keyword>
<keyword evidence="13" id="KW-1185">Reference proteome</keyword>
<dbReference type="OrthoDB" id="9805770at2"/>
<dbReference type="RefSeq" id="WP_097155910.1">
    <property type="nucleotide sequence ID" value="NZ_OBEL01000009.1"/>
</dbReference>
<evidence type="ECO:0000256" key="2">
    <source>
        <dbReference type="ARBA" id="ARBA00007317"/>
    </source>
</evidence>